<dbReference type="OrthoDB" id="9781481at2"/>
<evidence type="ECO:0000313" key="2">
    <source>
        <dbReference type="EMBL" id="MQP14831.1"/>
    </source>
</evidence>
<dbReference type="Proteomes" id="UP000477980">
    <property type="component" value="Unassembled WGS sequence"/>
</dbReference>
<evidence type="ECO:0000313" key="1">
    <source>
        <dbReference type="EMBL" id="MQN12854.1"/>
    </source>
</evidence>
<dbReference type="AlphaFoldDB" id="A0A646FXS9"/>
<proteinExistence type="predicted"/>
<protein>
    <submittedName>
        <fullName evidence="2">Uncharacterized protein</fullName>
    </submittedName>
</protein>
<dbReference type="EMBL" id="VZCW01000216">
    <property type="protein sequence ID" value="MQN12854.1"/>
    <property type="molecule type" value="Genomic_DNA"/>
</dbReference>
<dbReference type="RefSeq" id="WP_153089851.1">
    <property type="nucleotide sequence ID" value="NZ_VZAH01000100.1"/>
</dbReference>
<name>A0A646FXS9_9BACT</name>
<accession>A0A646FXS9</accession>
<evidence type="ECO:0000313" key="4">
    <source>
        <dbReference type="Proteomes" id="UP000477980"/>
    </source>
</evidence>
<evidence type="ECO:0000313" key="3">
    <source>
        <dbReference type="Proteomes" id="UP000442105"/>
    </source>
</evidence>
<gene>
    <name evidence="2" type="ORF">F7D25_10530</name>
    <name evidence="1" type="ORF">F7D95_08465</name>
</gene>
<organism evidence="2 4">
    <name type="scientific">Segatella copri</name>
    <dbReference type="NCBI Taxonomy" id="165179"/>
    <lineage>
        <taxon>Bacteria</taxon>
        <taxon>Pseudomonadati</taxon>
        <taxon>Bacteroidota</taxon>
        <taxon>Bacteroidia</taxon>
        <taxon>Bacteroidales</taxon>
        <taxon>Prevotellaceae</taxon>
        <taxon>Segatella</taxon>
    </lineage>
</organism>
<reference evidence="3 4" key="1">
    <citation type="submission" date="2019-09" db="EMBL/GenBank/DDBJ databases">
        <title>Distinct polysaccharide growth profiles of human intestinal Prevotella copri isolates.</title>
        <authorList>
            <person name="Fehlner-Peach H."/>
            <person name="Magnabosco C."/>
            <person name="Raghavan V."/>
            <person name="Scher J.U."/>
            <person name="Tett A."/>
            <person name="Cox L.M."/>
            <person name="Gottsegen C."/>
            <person name="Watters A."/>
            <person name="Wiltshire- Gordon J.D."/>
            <person name="Segata N."/>
            <person name="Bonneau R."/>
            <person name="Littman D.R."/>
        </authorList>
    </citation>
    <scope>NUCLEOTIDE SEQUENCE [LARGE SCALE GENOMIC DNA]</scope>
    <source>
        <strain evidence="2">IAA917</strain>
        <strain evidence="4">iAA917</strain>
        <strain evidence="3">iAQ1179</strain>
        <strain evidence="1">IAQ1179</strain>
    </source>
</reference>
<dbReference type="Proteomes" id="UP000442105">
    <property type="component" value="Unassembled WGS sequence"/>
</dbReference>
<comment type="caution">
    <text evidence="2">The sequence shown here is derived from an EMBL/GenBank/DDBJ whole genome shotgun (WGS) entry which is preliminary data.</text>
</comment>
<sequence>MKLNLSTLSFGSYIDKGGGTPSWGTELGQSKPDYKFTVEGCEEILVGMLYNSVNLHHVCLPLGKGGHIDIASSFEECHLAGVFRKVYINGISIDYPFIMVLIKELSASHSGRRSIKYSDKITYNFDGEKLSNAEFFRIARKKLGLNWESCWFIYEMNVCNLDELHFKAVIVNKEYSESYHDSAERKEKWLSLIDK</sequence>
<dbReference type="EMBL" id="VZAH01000100">
    <property type="protein sequence ID" value="MQP14831.1"/>
    <property type="molecule type" value="Genomic_DNA"/>
</dbReference>